<dbReference type="Gene3D" id="3.40.50.150">
    <property type="entry name" value="Vaccinia Virus protein VP39"/>
    <property type="match status" value="1"/>
</dbReference>
<evidence type="ECO:0000256" key="2">
    <source>
        <dbReference type="ARBA" id="ARBA00022603"/>
    </source>
</evidence>
<evidence type="ECO:0000256" key="4">
    <source>
        <dbReference type="ARBA" id="ARBA00022691"/>
    </source>
</evidence>
<gene>
    <name evidence="7" type="ORF">IF1G_09656</name>
</gene>
<keyword evidence="5" id="KW-0128">Catecholamine metabolism</keyword>
<dbReference type="GO" id="GO:0032259">
    <property type="term" value="P:methylation"/>
    <property type="evidence" value="ECO:0007669"/>
    <property type="project" value="UniProtKB-KW"/>
</dbReference>
<keyword evidence="4" id="KW-0949">S-adenosyl-L-methionine</keyword>
<comment type="similarity">
    <text evidence="6">Belongs to the class I-like SAM-binding methyltransferase superfamily. Cation-dependent O-methyltransferase family.</text>
</comment>
<dbReference type="STRING" id="43265.A0A545UQ55"/>
<evidence type="ECO:0000256" key="5">
    <source>
        <dbReference type="ARBA" id="ARBA00022939"/>
    </source>
</evidence>
<accession>A0A545UQ55</accession>
<dbReference type="GO" id="GO:0006584">
    <property type="term" value="P:catecholamine metabolic process"/>
    <property type="evidence" value="ECO:0007669"/>
    <property type="project" value="UniProtKB-KW"/>
</dbReference>
<dbReference type="Proteomes" id="UP000315783">
    <property type="component" value="Unassembled WGS sequence"/>
</dbReference>
<proteinExistence type="inferred from homology"/>
<evidence type="ECO:0000313" key="8">
    <source>
        <dbReference type="Proteomes" id="UP000315783"/>
    </source>
</evidence>
<protein>
    <recommendedName>
        <fullName evidence="1">catechol O-methyltransferase</fullName>
        <ecNumber evidence="1">2.1.1.6</ecNumber>
    </recommendedName>
</protein>
<dbReference type="PANTHER" id="PTHR43836:SF2">
    <property type="entry name" value="CATECHOL O-METHYLTRANSFERASE 1-RELATED"/>
    <property type="match status" value="1"/>
</dbReference>
<dbReference type="EC" id="2.1.1.6" evidence="1"/>
<dbReference type="InterPro" id="IPR002935">
    <property type="entry name" value="SAM_O-MeTrfase"/>
</dbReference>
<sequence>MSAGVQFDSSKAYAQQEQVYFDDGREAQLLRYILSRSDLDELKSSPSKVLGAIDQFGRQQKYLMNVGEDKGLELGGYVGYSAILFGEAARSSGGEQYLCLESNPEFASIATTLIDLAGLGSFVKIMVGPSSDSLRKLHSTAMLSHIDFLFLDHYKPSYLPDLKLCEQLGLIGDGAVIVADNVIKPGNPPYLEYVRSSVEEKQRASSSRNATAIAPDSDATILGNPSLVYESELVHSFEPTGIPVSPRLKTALKMLTIL</sequence>
<dbReference type="PANTHER" id="PTHR43836">
    <property type="entry name" value="CATECHOL O-METHYLTRANSFERASE 1-RELATED"/>
    <property type="match status" value="1"/>
</dbReference>
<keyword evidence="8" id="KW-1185">Reference proteome</keyword>
<evidence type="ECO:0000313" key="7">
    <source>
        <dbReference type="EMBL" id="TQV91590.1"/>
    </source>
</evidence>
<name>A0A545UQ55_9HYPO</name>
<dbReference type="InterPro" id="IPR029063">
    <property type="entry name" value="SAM-dependent_MTases_sf"/>
</dbReference>
<dbReference type="PROSITE" id="PS51682">
    <property type="entry name" value="SAM_OMT_I"/>
    <property type="match status" value="1"/>
</dbReference>
<dbReference type="EMBL" id="SPUK01000018">
    <property type="protein sequence ID" value="TQV91590.1"/>
    <property type="molecule type" value="Genomic_DNA"/>
</dbReference>
<evidence type="ECO:0000256" key="3">
    <source>
        <dbReference type="ARBA" id="ARBA00022679"/>
    </source>
</evidence>
<evidence type="ECO:0000256" key="6">
    <source>
        <dbReference type="ARBA" id="ARBA00023453"/>
    </source>
</evidence>
<keyword evidence="2 7" id="KW-0489">Methyltransferase</keyword>
<dbReference type="Pfam" id="PF01596">
    <property type="entry name" value="Methyltransf_3"/>
    <property type="match status" value="1"/>
</dbReference>
<keyword evidence="3 7" id="KW-0808">Transferase</keyword>
<dbReference type="SUPFAM" id="SSF53335">
    <property type="entry name" value="S-adenosyl-L-methionine-dependent methyltransferases"/>
    <property type="match status" value="1"/>
</dbReference>
<reference evidence="7 8" key="1">
    <citation type="journal article" date="2019" name="Appl. Microbiol. Biotechnol.">
        <title>Genome sequence of Isaria javanica and comparative genome analysis insights into family S53 peptidase evolution in fungal entomopathogens.</title>
        <authorList>
            <person name="Lin R."/>
            <person name="Zhang X."/>
            <person name="Xin B."/>
            <person name="Zou M."/>
            <person name="Gao Y."/>
            <person name="Qin F."/>
            <person name="Hu Q."/>
            <person name="Xie B."/>
            <person name="Cheng X."/>
        </authorList>
    </citation>
    <scope>NUCLEOTIDE SEQUENCE [LARGE SCALE GENOMIC DNA]</scope>
    <source>
        <strain evidence="7 8">IJ1G</strain>
    </source>
</reference>
<dbReference type="GO" id="GO:0008171">
    <property type="term" value="F:O-methyltransferase activity"/>
    <property type="evidence" value="ECO:0007669"/>
    <property type="project" value="InterPro"/>
</dbReference>
<evidence type="ECO:0000256" key="1">
    <source>
        <dbReference type="ARBA" id="ARBA00012880"/>
    </source>
</evidence>
<comment type="caution">
    <text evidence="7">The sequence shown here is derived from an EMBL/GenBank/DDBJ whole genome shotgun (WGS) entry which is preliminary data.</text>
</comment>
<organism evidence="7 8">
    <name type="scientific">Cordyceps javanica</name>
    <dbReference type="NCBI Taxonomy" id="43265"/>
    <lineage>
        <taxon>Eukaryota</taxon>
        <taxon>Fungi</taxon>
        <taxon>Dikarya</taxon>
        <taxon>Ascomycota</taxon>
        <taxon>Pezizomycotina</taxon>
        <taxon>Sordariomycetes</taxon>
        <taxon>Hypocreomycetidae</taxon>
        <taxon>Hypocreales</taxon>
        <taxon>Cordycipitaceae</taxon>
        <taxon>Cordyceps</taxon>
    </lineage>
</organism>
<dbReference type="AlphaFoldDB" id="A0A545UQ55"/>